<keyword evidence="4" id="KW-0633">Potassium transport</keyword>
<evidence type="ECO:0000256" key="12">
    <source>
        <dbReference type="ARBA" id="ARBA00034430"/>
    </source>
</evidence>
<dbReference type="GO" id="GO:0005267">
    <property type="term" value="F:potassium channel activity"/>
    <property type="evidence" value="ECO:0007669"/>
    <property type="project" value="UniProtKB-KW"/>
</dbReference>
<keyword evidence="3" id="KW-0813">Transport</keyword>
<sequence length="204" mass="22206">MTEPGGRGRYVDRFLTFIDAIVAIAITLLILPLVDLTTDYTGSAVDLIREHVPELLAFGLSFVVIFRFWKAQHHILRDVIDLDGPATQTLTCWAFTIVFLPFPTALASSSPPDETSTRALYVGTMAASAGALAVLSWAVARNPALRSGAQAPDPKQAFATFSILVVALALTTAIPATGYYPLLLLFLTGRFVDVWHRFERKPAS</sequence>
<feature type="transmembrane region" description="Helical" evidence="13">
    <location>
        <begin position="90"/>
        <end position="107"/>
    </location>
</feature>
<keyword evidence="5 13" id="KW-0812">Transmembrane</keyword>
<dbReference type="InterPro" id="IPR010617">
    <property type="entry name" value="TMEM175-like"/>
</dbReference>
<dbReference type="EMBL" id="JAEMNV010000002">
    <property type="protein sequence ID" value="MBJ8338249.1"/>
    <property type="molecule type" value="Genomic_DNA"/>
</dbReference>
<evidence type="ECO:0000256" key="10">
    <source>
        <dbReference type="ARBA" id="ARBA00023136"/>
    </source>
</evidence>
<keyword evidence="8 13" id="KW-1133">Transmembrane helix</keyword>
<evidence type="ECO:0000256" key="2">
    <source>
        <dbReference type="ARBA" id="ARBA00006920"/>
    </source>
</evidence>
<dbReference type="Pfam" id="PF06736">
    <property type="entry name" value="TMEM175"/>
    <property type="match status" value="1"/>
</dbReference>
<evidence type="ECO:0000313" key="15">
    <source>
        <dbReference type="Proteomes" id="UP000655868"/>
    </source>
</evidence>
<organism evidence="14 15">
    <name type="scientific">Antrihabitans stalagmiti</name>
    <dbReference type="NCBI Taxonomy" id="2799499"/>
    <lineage>
        <taxon>Bacteria</taxon>
        <taxon>Bacillati</taxon>
        <taxon>Actinomycetota</taxon>
        <taxon>Actinomycetes</taxon>
        <taxon>Mycobacteriales</taxon>
        <taxon>Nocardiaceae</taxon>
        <taxon>Antrihabitans</taxon>
    </lineage>
</organism>
<keyword evidence="11" id="KW-0407">Ion channel</keyword>
<keyword evidence="7" id="KW-0630">Potassium</keyword>
<evidence type="ECO:0000256" key="6">
    <source>
        <dbReference type="ARBA" id="ARBA00022826"/>
    </source>
</evidence>
<comment type="subcellular location">
    <subcellularLocation>
        <location evidence="1">Membrane</location>
        <topology evidence="1">Multi-pass membrane protein</topology>
    </subcellularLocation>
</comment>
<keyword evidence="15" id="KW-1185">Reference proteome</keyword>
<evidence type="ECO:0000256" key="7">
    <source>
        <dbReference type="ARBA" id="ARBA00022958"/>
    </source>
</evidence>
<proteinExistence type="inferred from homology"/>
<dbReference type="Proteomes" id="UP000655868">
    <property type="component" value="Unassembled WGS sequence"/>
</dbReference>
<evidence type="ECO:0000256" key="13">
    <source>
        <dbReference type="SAM" id="Phobius"/>
    </source>
</evidence>
<evidence type="ECO:0000256" key="3">
    <source>
        <dbReference type="ARBA" id="ARBA00022448"/>
    </source>
</evidence>
<gene>
    <name evidence="14" type="ORF">JGU71_05065</name>
</gene>
<feature type="transmembrane region" description="Helical" evidence="13">
    <location>
        <begin position="161"/>
        <end position="182"/>
    </location>
</feature>
<reference evidence="14" key="1">
    <citation type="submission" date="2020-12" db="EMBL/GenBank/DDBJ databases">
        <title>Antrihabitans popcorni sp. nov. and Antrihabitans auranticaus sp. nov., isolated from a larva cave.</title>
        <authorList>
            <person name="Lee S.D."/>
            <person name="Kim I.S."/>
        </authorList>
    </citation>
    <scope>NUCLEOTIDE SEQUENCE</scope>
    <source>
        <strain evidence="14">YC3-6</strain>
    </source>
</reference>
<accession>A0A934U132</accession>
<feature type="transmembrane region" description="Helical" evidence="13">
    <location>
        <begin position="12"/>
        <end position="31"/>
    </location>
</feature>
<dbReference type="RefSeq" id="WP_199702968.1">
    <property type="nucleotide sequence ID" value="NZ_JAEMNV010000002.1"/>
</dbReference>
<evidence type="ECO:0000256" key="8">
    <source>
        <dbReference type="ARBA" id="ARBA00022989"/>
    </source>
</evidence>
<evidence type="ECO:0000256" key="5">
    <source>
        <dbReference type="ARBA" id="ARBA00022692"/>
    </source>
</evidence>
<comment type="caution">
    <text evidence="14">The sequence shown here is derived from an EMBL/GenBank/DDBJ whole genome shotgun (WGS) entry which is preliminary data.</text>
</comment>
<evidence type="ECO:0000256" key="1">
    <source>
        <dbReference type="ARBA" id="ARBA00004141"/>
    </source>
</evidence>
<keyword evidence="10 13" id="KW-0472">Membrane</keyword>
<evidence type="ECO:0000313" key="14">
    <source>
        <dbReference type="EMBL" id="MBJ8338249.1"/>
    </source>
</evidence>
<evidence type="ECO:0000256" key="9">
    <source>
        <dbReference type="ARBA" id="ARBA00023065"/>
    </source>
</evidence>
<dbReference type="GO" id="GO:0015252">
    <property type="term" value="F:proton channel activity"/>
    <property type="evidence" value="ECO:0007669"/>
    <property type="project" value="InterPro"/>
</dbReference>
<keyword evidence="6" id="KW-0631">Potassium channel</keyword>
<keyword evidence="9" id="KW-0406">Ion transport</keyword>
<feature type="transmembrane region" description="Helical" evidence="13">
    <location>
        <begin position="51"/>
        <end position="69"/>
    </location>
</feature>
<dbReference type="GO" id="GO:0016020">
    <property type="term" value="C:membrane"/>
    <property type="evidence" value="ECO:0007669"/>
    <property type="project" value="UniProtKB-SubCell"/>
</dbReference>
<evidence type="ECO:0000256" key="4">
    <source>
        <dbReference type="ARBA" id="ARBA00022538"/>
    </source>
</evidence>
<feature type="transmembrane region" description="Helical" evidence="13">
    <location>
        <begin position="119"/>
        <end position="140"/>
    </location>
</feature>
<protein>
    <submittedName>
        <fullName evidence="14">DUF1211 domain-containing protein</fullName>
    </submittedName>
</protein>
<dbReference type="AlphaFoldDB" id="A0A934U132"/>
<evidence type="ECO:0000256" key="11">
    <source>
        <dbReference type="ARBA" id="ARBA00023303"/>
    </source>
</evidence>
<name>A0A934U132_9NOCA</name>
<comment type="catalytic activity">
    <reaction evidence="12">
        <text>K(+)(in) = K(+)(out)</text>
        <dbReference type="Rhea" id="RHEA:29463"/>
        <dbReference type="ChEBI" id="CHEBI:29103"/>
    </reaction>
</comment>
<comment type="similarity">
    <text evidence="2">Belongs to the TMEM175 family.</text>
</comment>